<feature type="compositionally biased region" description="Basic and acidic residues" evidence="9">
    <location>
        <begin position="411"/>
        <end position="424"/>
    </location>
</feature>
<evidence type="ECO:0000256" key="8">
    <source>
        <dbReference type="ARBA" id="ARBA00023012"/>
    </source>
</evidence>
<feature type="transmembrane region" description="Helical" evidence="10">
    <location>
        <begin position="51"/>
        <end position="66"/>
    </location>
</feature>
<comment type="caution">
    <text evidence="12">The sequence shown here is derived from an EMBL/GenBank/DDBJ whole genome shotgun (WGS) entry which is preliminary data.</text>
</comment>
<evidence type="ECO:0000256" key="9">
    <source>
        <dbReference type="SAM" id="MobiDB-lite"/>
    </source>
</evidence>
<evidence type="ECO:0000256" key="1">
    <source>
        <dbReference type="ARBA" id="ARBA00000085"/>
    </source>
</evidence>
<dbReference type="InterPro" id="IPR050482">
    <property type="entry name" value="Sensor_HK_TwoCompSys"/>
</dbReference>
<organism evidence="12 13">
    <name type="scientific">Kineosporia succinea</name>
    <dbReference type="NCBI Taxonomy" id="84632"/>
    <lineage>
        <taxon>Bacteria</taxon>
        <taxon>Bacillati</taxon>
        <taxon>Actinomycetota</taxon>
        <taxon>Actinomycetes</taxon>
        <taxon>Kineosporiales</taxon>
        <taxon>Kineosporiaceae</taxon>
        <taxon>Kineosporia</taxon>
    </lineage>
</organism>
<dbReference type="Gene3D" id="3.30.565.10">
    <property type="entry name" value="Histidine kinase-like ATPase, C-terminal domain"/>
    <property type="match status" value="1"/>
</dbReference>
<dbReference type="Pfam" id="PF02518">
    <property type="entry name" value="HATPase_c"/>
    <property type="match status" value="1"/>
</dbReference>
<evidence type="ECO:0000256" key="6">
    <source>
        <dbReference type="ARBA" id="ARBA00022777"/>
    </source>
</evidence>
<dbReference type="GO" id="GO:0016301">
    <property type="term" value="F:kinase activity"/>
    <property type="evidence" value="ECO:0007669"/>
    <property type="project" value="UniProtKB-KW"/>
</dbReference>
<dbReference type="EC" id="2.7.13.3" evidence="2"/>
<feature type="compositionally biased region" description="Basic and acidic residues" evidence="9">
    <location>
        <begin position="371"/>
        <end position="382"/>
    </location>
</feature>
<reference evidence="12 13" key="1">
    <citation type="submission" date="2023-07" db="EMBL/GenBank/DDBJ databases">
        <title>Sequencing the genomes of 1000 actinobacteria strains.</title>
        <authorList>
            <person name="Klenk H.-P."/>
        </authorList>
    </citation>
    <scope>NUCLEOTIDE SEQUENCE [LARGE SCALE GENOMIC DNA]</scope>
    <source>
        <strain evidence="12 13">DSM 44388</strain>
    </source>
</reference>
<keyword evidence="13" id="KW-1185">Reference proteome</keyword>
<dbReference type="InterPro" id="IPR055558">
    <property type="entry name" value="DUF7134"/>
</dbReference>
<dbReference type="InterPro" id="IPR036890">
    <property type="entry name" value="HATPase_C_sf"/>
</dbReference>
<keyword evidence="4" id="KW-0808">Transferase</keyword>
<feature type="compositionally biased region" description="Basic and acidic residues" evidence="9">
    <location>
        <begin position="390"/>
        <end position="403"/>
    </location>
</feature>
<keyword evidence="3" id="KW-0597">Phosphoprotein</keyword>
<sequence length="447" mass="47014">MDVLIALGAFALTTLPVLAGLVDGHGPLGVIAALGLLTAAPLAFRRRWPRAVTLVVVLALVIGALAEIRFTAWVSNAGPALGVAVFTLAERYPRRASAWMAAAAIGAVTTSEIVGYVVHPGTDQNAVHLLIGPAGWLLGRALRTRREVEAQLRAERARREAEAERRIRVEERLRVSADVHDIVSHALALIAVRAGVARMVLQQRPGEARSALSAIEGASRTALDELRAVLRDESLGGAGPSRPSLADVRPLVESTRRDGLPVDLVFPDDLGASPLVEESAYRITQEALTNVVRHAGAVATRVELSGDGRILVIDVLNGRGLPGDGSPGSGLGLAGMRRRVELHGGSLETGATHDGGFRVKATLPASGTAEEGVRTARERERTAGQPTGTTDERETTAGGRERTTGQPTGTTDERETTARERERTTGAGQGTAGERDVTTDERAGSAQ</sequence>
<protein>
    <recommendedName>
        <fullName evidence="2">histidine kinase</fullName>
        <ecNumber evidence="2">2.7.13.3</ecNumber>
    </recommendedName>
</protein>
<feature type="compositionally biased region" description="Basic and acidic residues" evidence="9">
    <location>
        <begin position="433"/>
        <end position="447"/>
    </location>
</feature>
<dbReference type="InterPro" id="IPR003594">
    <property type="entry name" value="HATPase_dom"/>
</dbReference>
<dbReference type="InterPro" id="IPR011712">
    <property type="entry name" value="Sig_transdc_His_kin_sub3_dim/P"/>
</dbReference>
<feature type="domain" description="Histidine kinase/HSP90-like ATPase" evidence="11">
    <location>
        <begin position="275"/>
        <end position="367"/>
    </location>
</feature>
<keyword evidence="7" id="KW-0067">ATP-binding</keyword>
<evidence type="ECO:0000256" key="2">
    <source>
        <dbReference type="ARBA" id="ARBA00012438"/>
    </source>
</evidence>
<accession>A0ABT9PDG1</accession>
<evidence type="ECO:0000313" key="13">
    <source>
        <dbReference type="Proteomes" id="UP001235712"/>
    </source>
</evidence>
<comment type="catalytic activity">
    <reaction evidence="1">
        <text>ATP + protein L-histidine = ADP + protein N-phospho-L-histidine.</text>
        <dbReference type="EC" id="2.7.13.3"/>
    </reaction>
</comment>
<keyword evidence="10" id="KW-1133">Transmembrane helix</keyword>
<dbReference type="PANTHER" id="PTHR24421">
    <property type="entry name" value="NITRATE/NITRITE SENSOR PROTEIN NARX-RELATED"/>
    <property type="match status" value="1"/>
</dbReference>
<dbReference type="CDD" id="cd16917">
    <property type="entry name" value="HATPase_UhpB-NarQ-NarX-like"/>
    <property type="match status" value="1"/>
</dbReference>
<proteinExistence type="predicted"/>
<evidence type="ECO:0000259" key="11">
    <source>
        <dbReference type="SMART" id="SM00387"/>
    </source>
</evidence>
<dbReference type="Proteomes" id="UP001235712">
    <property type="component" value="Unassembled WGS sequence"/>
</dbReference>
<evidence type="ECO:0000313" key="12">
    <source>
        <dbReference type="EMBL" id="MDP9830752.1"/>
    </source>
</evidence>
<gene>
    <name evidence="12" type="ORF">J2S57_006501</name>
</gene>
<dbReference type="EMBL" id="JAUSQZ010000001">
    <property type="protein sequence ID" value="MDP9830752.1"/>
    <property type="molecule type" value="Genomic_DNA"/>
</dbReference>
<evidence type="ECO:0000256" key="3">
    <source>
        <dbReference type="ARBA" id="ARBA00022553"/>
    </source>
</evidence>
<dbReference type="SMART" id="SM00387">
    <property type="entry name" value="HATPase_c"/>
    <property type="match status" value="1"/>
</dbReference>
<dbReference type="SUPFAM" id="SSF55874">
    <property type="entry name" value="ATPase domain of HSP90 chaperone/DNA topoisomerase II/histidine kinase"/>
    <property type="match status" value="1"/>
</dbReference>
<evidence type="ECO:0000256" key="5">
    <source>
        <dbReference type="ARBA" id="ARBA00022741"/>
    </source>
</evidence>
<dbReference type="Pfam" id="PF23539">
    <property type="entry name" value="DUF7134"/>
    <property type="match status" value="1"/>
</dbReference>
<keyword evidence="10" id="KW-0472">Membrane</keyword>
<name>A0ABT9PDG1_9ACTN</name>
<keyword evidence="8" id="KW-0902">Two-component regulatory system</keyword>
<dbReference type="PANTHER" id="PTHR24421:SF10">
    <property type="entry name" value="NITRATE_NITRITE SENSOR PROTEIN NARQ"/>
    <property type="match status" value="1"/>
</dbReference>
<feature type="region of interest" description="Disordered" evidence="9">
    <location>
        <begin position="347"/>
        <end position="447"/>
    </location>
</feature>
<keyword evidence="6 12" id="KW-0418">Kinase</keyword>
<evidence type="ECO:0000256" key="7">
    <source>
        <dbReference type="ARBA" id="ARBA00022840"/>
    </source>
</evidence>
<keyword evidence="10" id="KW-0812">Transmembrane</keyword>
<evidence type="ECO:0000256" key="10">
    <source>
        <dbReference type="SAM" id="Phobius"/>
    </source>
</evidence>
<dbReference type="Gene3D" id="1.20.5.1930">
    <property type="match status" value="1"/>
</dbReference>
<evidence type="ECO:0000256" key="4">
    <source>
        <dbReference type="ARBA" id="ARBA00022679"/>
    </source>
</evidence>
<feature type="transmembrane region" description="Helical" evidence="10">
    <location>
        <begin position="29"/>
        <end position="44"/>
    </location>
</feature>
<dbReference type="Pfam" id="PF07730">
    <property type="entry name" value="HisKA_3"/>
    <property type="match status" value="1"/>
</dbReference>
<keyword evidence="5" id="KW-0547">Nucleotide-binding</keyword>
<dbReference type="RefSeq" id="WP_307249864.1">
    <property type="nucleotide sequence ID" value="NZ_JAUSQZ010000001.1"/>
</dbReference>